<gene>
    <name evidence="1" type="ORF">CQA53_10630</name>
</gene>
<accession>A0A3D8I6U5</accession>
<name>A0A3D8I6U5_9HELI</name>
<comment type="caution">
    <text evidence="1">The sequence shown here is derived from an EMBL/GenBank/DDBJ whole genome shotgun (WGS) entry which is preliminary data.</text>
</comment>
<evidence type="ECO:0000313" key="2">
    <source>
        <dbReference type="Proteomes" id="UP000256379"/>
    </source>
</evidence>
<keyword evidence="2" id="KW-1185">Reference proteome</keyword>
<organism evidence="1 2">
    <name type="scientific">Helicobacter didelphidarum</name>
    <dbReference type="NCBI Taxonomy" id="2040648"/>
    <lineage>
        <taxon>Bacteria</taxon>
        <taxon>Pseudomonadati</taxon>
        <taxon>Campylobacterota</taxon>
        <taxon>Epsilonproteobacteria</taxon>
        <taxon>Campylobacterales</taxon>
        <taxon>Helicobacteraceae</taxon>
        <taxon>Helicobacter</taxon>
    </lineage>
</organism>
<dbReference type="AlphaFoldDB" id="A0A3D8I6U5"/>
<evidence type="ECO:0000313" key="1">
    <source>
        <dbReference type="EMBL" id="RDU60868.1"/>
    </source>
</evidence>
<protein>
    <submittedName>
        <fullName evidence="1">Uncharacterized protein</fullName>
    </submittedName>
</protein>
<dbReference type="RefSeq" id="WP_115543930.1">
    <property type="nucleotide sequence ID" value="NZ_NXLQ01000077.1"/>
</dbReference>
<dbReference type="Proteomes" id="UP000256379">
    <property type="component" value="Unassembled WGS sequence"/>
</dbReference>
<sequence length="110" mass="13117">MNKDLDFLKACDNVFYFFDKISKDYKEYENYMFQAKNTEAYLIFSYVHFTEKPETCNFFGGAIKQDFLQRINLSIQSLNLLKEKDMIIAEQTQGFIDNLNSIKEKFNECK</sequence>
<dbReference type="EMBL" id="NXLQ01000077">
    <property type="protein sequence ID" value="RDU60868.1"/>
    <property type="molecule type" value="Genomic_DNA"/>
</dbReference>
<reference evidence="1 2" key="1">
    <citation type="submission" date="2018-04" db="EMBL/GenBank/DDBJ databases">
        <title>Novel Campyloabacter and Helicobacter Species and Strains.</title>
        <authorList>
            <person name="Mannion A.J."/>
            <person name="Shen Z."/>
            <person name="Fox J.G."/>
        </authorList>
    </citation>
    <scope>NUCLEOTIDE SEQUENCE [LARGE SCALE GENOMIC DNA]</scope>
    <source>
        <strain evidence="1 2">MIT 17-337</strain>
    </source>
</reference>
<proteinExistence type="predicted"/>